<feature type="domain" description="TonB-dependent receptor-like beta-barrel" evidence="17">
    <location>
        <begin position="270"/>
        <end position="707"/>
    </location>
</feature>
<dbReference type="NCBIfam" id="TIGR01783">
    <property type="entry name" value="TonB-siderophor"/>
    <property type="match status" value="1"/>
</dbReference>
<keyword evidence="4 14" id="KW-1134">Transmembrane beta strand</keyword>
<feature type="chain" id="PRO_5037960304" evidence="16">
    <location>
        <begin position="39"/>
        <end position="738"/>
    </location>
</feature>
<evidence type="ECO:0000256" key="9">
    <source>
        <dbReference type="ARBA" id="ARBA00023065"/>
    </source>
</evidence>
<evidence type="ECO:0000256" key="15">
    <source>
        <dbReference type="RuleBase" id="RU003357"/>
    </source>
</evidence>
<protein>
    <submittedName>
        <fullName evidence="19">TonB-dependent siderophore receptor</fullName>
    </submittedName>
</protein>
<evidence type="ECO:0000256" key="12">
    <source>
        <dbReference type="ARBA" id="ARBA00023170"/>
    </source>
</evidence>
<comment type="caution">
    <text evidence="19">The sequence shown here is derived from an EMBL/GenBank/DDBJ whole genome shotgun (WGS) entry which is preliminary data.</text>
</comment>
<evidence type="ECO:0000256" key="10">
    <source>
        <dbReference type="ARBA" id="ARBA00023077"/>
    </source>
</evidence>
<evidence type="ECO:0000256" key="16">
    <source>
        <dbReference type="SAM" id="SignalP"/>
    </source>
</evidence>
<dbReference type="GO" id="GO:0038023">
    <property type="term" value="F:signaling receptor activity"/>
    <property type="evidence" value="ECO:0007669"/>
    <property type="project" value="InterPro"/>
</dbReference>
<evidence type="ECO:0000313" key="20">
    <source>
        <dbReference type="Proteomes" id="UP000708298"/>
    </source>
</evidence>
<dbReference type="AlphaFoldDB" id="A0A963YP56"/>
<dbReference type="InterPro" id="IPR037066">
    <property type="entry name" value="Plug_dom_sf"/>
</dbReference>
<evidence type="ECO:0000256" key="1">
    <source>
        <dbReference type="ARBA" id="ARBA00004571"/>
    </source>
</evidence>
<evidence type="ECO:0000256" key="5">
    <source>
        <dbReference type="ARBA" id="ARBA00022496"/>
    </source>
</evidence>
<keyword evidence="12 19" id="KW-0675">Receptor</keyword>
<evidence type="ECO:0000256" key="2">
    <source>
        <dbReference type="ARBA" id="ARBA00009810"/>
    </source>
</evidence>
<dbReference type="EMBL" id="JAESVB010000001">
    <property type="protein sequence ID" value="MCB8874450.1"/>
    <property type="molecule type" value="Genomic_DNA"/>
</dbReference>
<dbReference type="Pfam" id="PF07715">
    <property type="entry name" value="Plug"/>
    <property type="match status" value="1"/>
</dbReference>
<dbReference type="FunFam" id="2.40.170.20:FF:000005">
    <property type="entry name" value="TonB-dependent siderophore receptor"/>
    <property type="match status" value="1"/>
</dbReference>
<keyword evidence="3 14" id="KW-0813">Transport</keyword>
<dbReference type="Gene3D" id="2.40.170.20">
    <property type="entry name" value="TonB-dependent receptor, beta-barrel domain"/>
    <property type="match status" value="1"/>
</dbReference>
<dbReference type="InterPro" id="IPR000531">
    <property type="entry name" value="Beta-barrel_TonB"/>
</dbReference>
<evidence type="ECO:0000259" key="17">
    <source>
        <dbReference type="Pfam" id="PF00593"/>
    </source>
</evidence>
<dbReference type="Pfam" id="PF00593">
    <property type="entry name" value="TonB_dep_Rec_b-barrel"/>
    <property type="match status" value="1"/>
</dbReference>
<feature type="signal peptide" evidence="16">
    <location>
        <begin position="1"/>
        <end position="38"/>
    </location>
</feature>
<dbReference type="CDD" id="cd01347">
    <property type="entry name" value="ligand_gated_channel"/>
    <property type="match status" value="1"/>
</dbReference>
<evidence type="ECO:0000313" key="19">
    <source>
        <dbReference type="EMBL" id="MCB8874450.1"/>
    </source>
</evidence>
<sequence length="738" mass="80093">MPFALSPARSLPRRRAIVSALMLSAGLTPLALALPAVAQTATNVATGTTSGTVLKPLQVQGKADGRQSPTGPGIGYVATRSDAATKTDTPIVQTPQAINVVTADQLKQQQPKTVSQALRYTPGVSSEIYGDGARGDFLQIRGFNGYDSIYIDGLKSDNGLWTYNIEPYGLDRLEVLKGPSSMLYGQNEPGGLVNAVSKRPTATPQHEVEVQYGSHNSKQIGFDMSGPVEGTDGKVEYGIVGMDRQSDTQVNYTQNNRQYIAPSVTIKPDADTQVTILANYLRVREPGWTDQGYPQLGTQLFNPNGTISPSTFTGERDFDQYTMDQVAVGYELEHRFNDWLKFGQNMRYNHITGDSQETYGTALESDDNTLDRATFAEHVNINTVKLDNHLEADFMTGPLRHKVLFGIDYSHTSNDFSYGAGTAPSINIFDPVYTAGATTLATYESDIQTVNQIGEYVQDEIAWLGFRLIAGVRHDNASTDTYAKIGGSTTTQNDSAWTYRAGLLYLFDNGIAPYVSYSTSFLPTSGTDAEGTPYQPITSRQYELGLKYKPPSLNALFTAALFDLTENNVLTPDPASTLFDVQTGQARSQGLELEAKVSPAPGLDLDAAYTYTDAVVTQSNAGNVGDLLPLVPMHAVNLWAHYRMQTTFAHGLGFGAGLRYRSAIYGDTAEAYQVDPVALVDLAMDYDLGNISPSMSGLNLQLNASNIANTQYLANCTNSIACYYGAGRAVYATLAYHW</sequence>
<dbReference type="GO" id="GO:0009279">
    <property type="term" value="C:cell outer membrane"/>
    <property type="evidence" value="ECO:0007669"/>
    <property type="project" value="UniProtKB-SubCell"/>
</dbReference>
<name>A0A963YP56_9PROT</name>
<keyword evidence="13 14" id="KW-0998">Cell outer membrane</keyword>
<dbReference type="InterPro" id="IPR039426">
    <property type="entry name" value="TonB-dep_rcpt-like"/>
</dbReference>
<comment type="subcellular location">
    <subcellularLocation>
        <location evidence="1 14">Cell outer membrane</location>
        <topology evidence="1 14">Multi-pass membrane protein</topology>
    </subcellularLocation>
</comment>
<dbReference type="PROSITE" id="PS52016">
    <property type="entry name" value="TONB_DEPENDENT_REC_3"/>
    <property type="match status" value="1"/>
</dbReference>
<evidence type="ECO:0000256" key="11">
    <source>
        <dbReference type="ARBA" id="ARBA00023136"/>
    </source>
</evidence>
<keyword evidence="9" id="KW-0406">Ion transport</keyword>
<keyword evidence="6 14" id="KW-0812">Transmembrane</keyword>
<evidence type="ECO:0000256" key="13">
    <source>
        <dbReference type="ARBA" id="ARBA00023237"/>
    </source>
</evidence>
<evidence type="ECO:0000256" key="7">
    <source>
        <dbReference type="ARBA" id="ARBA00022729"/>
    </source>
</evidence>
<dbReference type="SUPFAM" id="SSF56935">
    <property type="entry name" value="Porins"/>
    <property type="match status" value="1"/>
</dbReference>
<keyword evidence="10 15" id="KW-0798">TonB box</keyword>
<keyword evidence="8" id="KW-0408">Iron</keyword>
<evidence type="ECO:0000256" key="14">
    <source>
        <dbReference type="PROSITE-ProRule" id="PRU01360"/>
    </source>
</evidence>
<dbReference type="PANTHER" id="PTHR32552">
    <property type="entry name" value="FERRICHROME IRON RECEPTOR-RELATED"/>
    <property type="match status" value="1"/>
</dbReference>
<dbReference type="FunFam" id="2.170.130.10:FF:000001">
    <property type="entry name" value="Catecholate siderophore TonB-dependent receptor"/>
    <property type="match status" value="1"/>
</dbReference>
<organism evidence="19 20">
    <name type="scientific">Acidisoma silvae</name>
    <dbReference type="NCBI Taxonomy" id="2802396"/>
    <lineage>
        <taxon>Bacteria</taxon>
        <taxon>Pseudomonadati</taxon>
        <taxon>Pseudomonadota</taxon>
        <taxon>Alphaproteobacteria</taxon>
        <taxon>Acetobacterales</taxon>
        <taxon>Acidocellaceae</taxon>
        <taxon>Acidisoma</taxon>
    </lineage>
</organism>
<dbReference type="PANTHER" id="PTHR32552:SF68">
    <property type="entry name" value="FERRICHROME OUTER MEMBRANE TRANSPORTER_PHAGE RECEPTOR"/>
    <property type="match status" value="1"/>
</dbReference>
<dbReference type="InterPro" id="IPR012910">
    <property type="entry name" value="Plug_dom"/>
</dbReference>
<dbReference type="InterPro" id="IPR036942">
    <property type="entry name" value="Beta-barrel_TonB_sf"/>
</dbReference>
<evidence type="ECO:0000256" key="6">
    <source>
        <dbReference type="ARBA" id="ARBA00022692"/>
    </source>
</evidence>
<evidence type="ECO:0000259" key="18">
    <source>
        <dbReference type="Pfam" id="PF07715"/>
    </source>
</evidence>
<dbReference type="GO" id="GO:0015891">
    <property type="term" value="P:siderophore transport"/>
    <property type="evidence" value="ECO:0007669"/>
    <property type="project" value="InterPro"/>
</dbReference>
<evidence type="ECO:0000256" key="3">
    <source>
        <dbReference type="ARBA" id="ARBA00022448"/>
    </source>
</evidence>
<proteinExistence type="inferred from homology"/>
<reference evidence="19" key="1">
    <citation type="journal article" date="2021" name="Microorganisms">
        <title>Acidisoma silvae sp. nov. and Acidisomacellulosilytica sp. nov., Two Acidophilic Bacteria Isolated from Decaying Wood, Hydrolyzing Cellulose and Producing Poly-3-hydroxybutyrate.</title>
        <authorList>
            <person name="Mieszkin S."/>
            <person name="Pouder E."/>
            <person name="Uroz S."/>
            <person name="Simon-Colin C."/>
            <person name="Alain K."/>
        </authorList>
    </citation>
    <scope>NUCLEOTIDE SEQUENCE</scope>
    <source>
        <strain evidence="19">HW T2.11</strain>
    </source>
</reference>
<dbReference type="InterPro" id="IPR010105">
    <property type="entry name" value="TonB_sidphr_rcpt"/>
</dbReference>
<dbReference type="Gene3D" id="2.170.130.10">
    <property type="entry name" value="TonB-dependent receptor, plug domain"/>
    <property type="match status" value="1"/>
</dbReference>
<dbReference type="Proteomes" id="UP000708298">
    <property type="component" value="Unassembled WGS sequence"/>
</dbReference>
<keyword evidence="11 14" id="KW-0472">Membrane</keyword>
<keyword evidence="5" id="KW-0410">Iron transport</keyword>
<accession>A0A963YP56</accession>
<dbReference type="GO" id="GO:0015344">
    <property type="term" value="F:siderophore uptake transmembrane transporter activity"/>
    <property type="evidence" value="ECO:0007669"/>
    <property type="project" value="TreeGrafter"/>
</dbReference>
<gene>
    <name evidence="19" type="ORF">ASILVAE211_04575</name>
</gene>
<comment type="similarity">
    <text evidence="2 14 15">Belongs to the TonB-dependent receptor family.</text>
</comment>
<keyword evidence="20" id="KW-1185">Reference proteome</keyword>
<reference evidence="19" key="2">
    <citation type="submission" date="2021-01" db="EMBL/GenBank/DDBJ databases">
        <authorList>
            <person name="Mieszkin S."/>
            <person name="Pouder E."/>
            <person name="Alain K."/>
        </authorList>
    </citation>
    <scope>NUCLEOTIDE SEQUENCE</scope>
    <source>
        <strain evidence="19">HW T2.11</strain>
    </source>
</reference>
<keyword evidence="7 16" id="KW-0732">Signal</keyword>
<feature type="domain" description="TonB-dependent receptor plug" evidence="18">
    <location>
        <begin position="92"/>
        <end position="191"/>
    </location>
</feature>
<dbReference type="RefSeq" id="WP_227320083.1">
    <property type="nucleotide sequence ID" value="NZ_JAESVB010000001.1"/>
</dbReference>
<evidence type="ECO:0000256" key="4">
    <source>
        <dbReference type="ARBA" id="ARBA00022452"/>
    </source>
</evidence>
<evidence type="ECO:0000256" key="8">
    <source>
        <dbReference type="ARBA" id="ARBA00023004"/>
    </source>
</evidence>